<name>A0AAD3NHW2_LATJO</name>
<sequence>MRAPVRSDVLSARRRHASQQAEKRFLSALVALGAMLSSPPTAAWCPLQHVQQEALEGRPDLQPLAPRDHAAREGDG</sequence>
<proteinExistence type="predicted"/>
<feature type="region of interest" description="Disordered" evidence="1">
    <location>
        <begin position="55"/>
        <end position="76"/>
    </location>
</feature>
<dbReference type="AlphaFoldDB" id="A0AAD3NHW2"/>
<evidence type="ECO:0000256" key="1">
    <source>
        <dbReference type="SAM" id="MobiDB-lite"/>
    </source>
</evidence>
<protein>
    <submittedName>
        <fullName evidence="2">Metaxin-1-like protein</fullName>
    </submittedName>
</protein>
<evidence type="ECO:0000313" key="2">
    <source>
        <dbReference type="EMBL" id="GLD73303.1"/>
    </source>
</evidence>
<feature type="compositionally biased region" description="Basic and acidic residues" evidence="1">
    <location>
        <begin position="66"/>
        <end position="76"/>
    </location>
</feature>
<organism evidence="2 3">
    <name type="scientific">Lates japonicus</name>
    <name type="common">Japanese lates</name>
    <dbReference type="NCBI Taxonomy" id="270547"/>
    <lineage>
        <taxon>Eukaryota</taxon>
        <taxon>Metazoa</taxon>
        <taxon>Chordata</taxon>
        <taxon>Craniata</taxon>
        <taxon>Vertebrata</taxon>
        <taxon>Euteleostomi</taxon>
        <taxon>Actinopterygii</taxon>
        <taxon>Neopterygii</taxon>
        <taxon>Teleostei</taxon>
        <taxon>Neoteleostei</taxon>
        <taxon>Acanthomorphata</taxon>
        <taxon>Carangaria</taxon>
        <taxon>Carangaria incertae sedis</taxon>
        <taxon>Centropomidae</taxon>
        <taxon>Lates</taxon>
    </lineage>
</organism>
<evidence type="ECO:0000313" key="3">
    <source>
        <dbReference type="Proteomes" id="UP001279410"/>
    </source>
</evidence>
<accession>A0AAD3NHW2</accession>
<reference evidence="2" key="1">
    <citation type="submission" date="2022-08" db="EMBL/GenBank/DDBJ databases">
        <title>Genome sequencing of akame (Lates japonicus).</title>
        <authorList>
            <person name="Hashiguchi Y."/>
            <person name="Takahashi H."/>
        </authorList>
    </citation>
    <scope>NUCLEOTIDE SEQUENCE</scope>
    <source>
        <strain evidence="2">Kochi</strain>
    </source>
</reference>
<gene>
    <name evidence="2" type="ORF">AKAME5_002462800</name>
</gene>
<dbReference type="Proteomes" id="UP001279410">
    <property type="component" value="Unassembled WGS sequence"/>
</dbReference>
<comment type="caution">
    <text evidence="2">The sequence shown here is derived from an EMBL/GenBank/DDBJ whole genome shotgun (WGS) entry which is preliminary data.</text>
</comment>
<keyword evidence="3" id="KW-1185">Reference proteome</keyword>
<dbReference type="EMBL" id="BRZM01001507">
    <property type="protein sequence ID" value="GLD73303.1"/>
    <property type="molecule type" value="Genomic_DNA"/>
</dbReference>